<proteinExistence type="predicted"/>
<dbReference type="AlphaFoldDB" id="A0AA35TK37"/>
<feature type="non-terminal residue" evidence="2">
    <location>
        <position position="1"/>
    </location>
</feature>
<keyword evidence="3" id="KW-1185">Reference proteome</keyword>
<evidence type="ECO:0000313" key="3">
    <source>
        <dbReference type="Proteomes" id="UP001174909"/>
    </source>
</evidence>
<evidence type="ECO:0000256" key="1">
    <source>
        <dbReference type="SAM" id="SignalP"/>
    </source>
</evidence>
<sequence length="105" mass="11387">MKSLQLVVVATFTFSLLETGASQCDVVRLAAAVHETLSPFMTEMKQELAFVKTELRAGLAQVKENLTNLNMVKSLLISVNTSMSEGLSAVKNTLKEHSSQTASEL</sequence>
<feature type="signal peptide" evidence="1">
    <location>
        <begin position="1"/>
        <end position="22"/>
    </location>
</feature>
<protein>
    <submittedName>
        <fullName evidence="2">Uncharacterized protein</fullName>
    </submittedName>
</protein>
<dbReference type="Proteomes" id="UP001174909">
    <property type="component" value="Unassembled WGS sequence"/>
</dbReference>
<feature type="chain" id="PRO_5041253714" evidence="1">
    <location>
        <begin position="23"/>
        <end position="105"/>
    </location>
</feature>
<comment type="caution">
    <text evidence="2">The sequence shown here is derived from an EMBL/GenBank/DDBJ whole genome shotgun (WGS) entry which is preliminary data.</text>
</comment>
<name>A0AA35TK37_GEOBA</name>
<dbReference type="EMBL" id="CASHTH010003798">
    <property type="protein sequence ID" value="CAI8049484.1"/>
    <property type="molecule type" value="Genomic_DNA"/>
</dbReference>
<accession>A0AA35TK37</accession>
<organism evidence="2 3">
    <name type="scientific">Geodia barretti</name>
    <name type="common">Barrett's horny sponge</name>
    <dbReference type="NCBI Taxonomy" id="519541"/>
    <lineage>
        <taxon>Eukaryota</taxon>
        <taxon>Metazoa</taxon>
        <taxon>Porifera</taxon>
        <taxon>Demospongiae</taxon>
        <taxon>Heteroscleromorpha</taxon>
        <taxon>Tetractinellida</taxon>
        <taxon>Astrophorina</taxon>
        <taxon>Geodiidae</taxon>
        <taxon>Geodia</taxon>
    </lineage>
</organism>
<evidence type="ECO:0000313" key="2">
    <source>
        <dbReference type="EMBL" id="CAI8049484.1"/>
    </source>
</evidence>
<reference evidence="2" key="1">
    <citation type="submission" date="2023-03" db="EMBL/GenBank/DDBJ databases">
        <authorList>
            <person name="Steffen K."/>
            <person name="Cardenas P."/>
        </authorList>
    </citation>
    <scope>NUCLEOTIDE SEQUENCE</scope>
</reference>
<keyword evidence="1" id="KW-0732">Signal</keyword>
<gene>
    <name evidence="2" type="ORF">GBAR_LOCUS27246</name>
</gene>